<organism evidence="1 2">
    <name type="scientific">Pseudocitrobacter vendiensis</name>
    <dbReference type="NCBI Taxonomy" id="2488306"/>
    <lineage>
        <taxon>Bacteria</taxon>
        <taxon>Pseudomonadati</taxon>
        <taxon>Pseudomonadota</taxon>
        <taxon>Gammaproteobacteria</taxon>
        <taxon>Enterobacterales</taxon>
        <taxon>Enterobacteriaceae</taxon>
        <taxon>Pseudocitrobacter</taxon>
    </lineage>
</organism>
<proteinExistence type="predicted"/>
<evidence type="ECO:0000313" key="2">
    <source>
        <dbReference type="Proteomes" id="UP001152651"/>
    </source>
</evidence>
<name>A0ABN8TGS4_9ENTR</name>
<dbReference type="Proteomes" id="UP001152651">
    <property type="component" value="Unassembled WGS sequence"/>
</dbReference>
<keyword evidence="2" id="KW-1185">Reference proteome</keyword>
<sequence length="97" mass="11102">MRCYIVEAATQINKLTVKGTCLLNGGNDNQRINDKETEMKISATKKNERSYLTPPGNRPVRSITARQRQQGKEFMKAMNDLIEKYGTLTDDDFFKVI</sequence>
<dbReference type="RefSeq" id="WP_253899191.1">
    <property type="nucleotide sequence ID" value="NZ_CALSBS010000034.1"/>
</dbReference>
<comment type="caution">
    <text evidence="1">The sequence shown here is derived from an EMBL/GenBank/DDBJ whole genome shotgun (WGS) entry which is preliminary data.</text>
</comment>
<dbReference type="EMBL" id="CALSBS010000034">
    <property type="protein sequence ID" value="CAH6662044.1"/>
    <property type="molecule type" value="Genomic_DNA"/>
</dbReference>
<evidence type="ECO:0000313" key="1">
    <source>
        <dbReference type="EMBL" id="CAH6662044.1"/>
    </source>
</evidence>
<reference evidence="1" key="1">
    <citation type="submission" date="2022-05" db="EMBL/GenBank/DDBJ databases">
        <authorList>
            <person name="Blom J."/>
        </authorList>
    </citation>
    <scope>NUCLEOTIDE SEQUENCE</scope>
    <source>
        <strain evidence="1">Type strain: CPO20170097</strain>
    </source>
</reference>
<protein>
    <submittedName>
        <fullName evidence="1">Uncharacterized protein</fullName>
    </submittedName>
</protein>
<accession>A0ABN8TGS4</accession>
<gene>
    <name evidence="1" type="ORF">FBBNIHIM_23330</name>
</gene>